<feature type="compositionally biased region" description="Low complexity" evidence="1">
    <location>
        <begin position="325"/>
        <end position="335"/>
    </location>
</feature>
<feature type="region of interest" description="Disordered" evidence="1">
    <location>
        <begin position="1"/>
        <end position="26"/>
    </location>
</feature>
<keyword evidence="3" id="KW-1185">Reference proteome</keyword>
<name>A0A2T4BIV2_9HYPO</name>
<protein>
    <submittedName>
        <fullName evidence="2">Uncharacterized protein</fullName>
    </submittedName>
</protein>
<feature type="region of interest" description="Disordered" evidence="1">
    <location>
        <begin position="314"/>
        <end position="336"/>
    </location>
</feature>
<dbReference type="GeneID" id="36603111"/>
<proteinExistence type="predicted"/>
<dbReference type="RefSeq" id="XP_024752521.1">
    <property type="nucleotide sequence ID" value="XM_024894993.1"/>
</dbReference>
<gene>
    <name evidence="2" type="ORF">BBK36DRAFT_1167061</name>
</gene>
<evidence type="ECO:0000256" key="1">
    <source>
        <dbReference type="SAM" id="MobiDB-lite"/>
    </source>
</evidence>
<feature type="compositionally biased region" description="Low complexity" evidence="1">
    <location>
        <begin position="17"/>
        <end position="26"/>
    </location>
</feature>
<dbReference type="OrthoDB" id="3521097at2759"/>
<evidence type="ECO:0000313" key="2">
    <source>
        <dbReference type="EMBL" id="PTB69201.1"/>
    </source>
</evidence>
<accession>A0A2T4BIV2</accession>
<dbReference type="Proteomes" id="UP000241546">
    <property type="component" value="Unassembled WGS sequence"/>
</dbReference>
<organism evidence="2 3">
    <name type="scientific">Trichoderma citrinoviride</name>
    <dbReference type="NCBI Taxonomy" id="58853"/>
    <lineage>
        <taxon>Eukaryota</taxon>
        <taxon>Fungi</taxon>
        <taxon>Dikarya</taxon>
        <taxon>Ascomycota</taxon>
        <taxon>Pezizomycotina</taxon>
        <taxon>Sordariomycetes</taxon>
        <taxon>Hypocreomycetidae</taxon>
        <taxon>Hypocreales</taxon>
        <taxon>Hypocreaceae</taxon>
        <taxon>Trichoderma</taxon>
    </lineage>
</organism>
<evidence type="ECO:0000313" key="3">
    <source>
        <dbReference type="Proteomes" id="UP000241546"/>
    </source>
</evidence>
<dbReference type="AlphaFoldDB" id="A0A2T4BIV2"/>
<reference evidence="3" key="1">
    <citation type="submission" date="2016-07" db="EMBL/GenBank/DDBJ databases">
        <title>Multiple horizontal gene transfer events from other fungi enriched the ability of initially mycotrophic Trichoderma (Ascomycota) to feed on dead plant biomass.</title>
        <authorList>
            <consortium name="DOE Joint Genome Institute"/>
            <person name="Atanasova L."/>
            <person name="Chenthamara K."/>
            <person name="Zhang J."/>
            <person name="Grujic M."/>
            <person name="Henrissat B."/>
            <person name="Kuo A."/>
            <person name="Aerts A."/>
            <person name="Salamov A."/>
            <person name="Lipzen A."/>
            <person name="Labutti K."/>
            <person name="Barry K."/>
            <person name="Miao Y."/>
            <person name="Rahimi M.J."/>
            <person name="Shen Q."/>
            <person name="Grigoriev I.V."/>
            <person name="Kubicek C.P."/>
            <person name="Druzhinina I.S."/>
        </authorList>
    </citation>
    <scope>NUCLEOTIDE SEQUENCE [LARGE SCALE GENOMIC DNA]</scope>
    <source>
        <strain evidence="3">TUCIM 6016</strain>
    </source>
</reference>
<dbReference type="EMBL" id="KZ680209">
    <property type="protein sequence ID" value="PTB69201.1"/>
    <property type="molecule type" value="Genomic_DNA"/>
</dbReference>
<sequence length="605" mass="68289">MSNRSLSGQTDEDPRINIRISSSPPINIPFHTRQRPRQYQTFVYEPPQHQDGPLNVPFLLEPFETEPQTEYQANRSMMQLESSPSIVTSMPTASLFAQTAPMHDLGDVVQFNQERANASQRRNEASPIHVLNPSFGWNGNVLTSQGLPLARHRDFNISSMDIYPETFSVDTRLTNDQWSDDLGEPWQANGYQGSTHDFLDPDQDFSNPQSGYSGHIVDLAPGPREHGRIGSADNQRAQVVEAGVEQMVKNLDSLYRRISMGLDVTGAHDAQRSFMCPYAMRYPDRVSHNCFQKLNSIPYVKQHLRHNHHDAISCPHRCQNRRPGARPSRSRPSAGLSFGADMCLQINKQRSDRSRTHKQQWERIYQILFPGADRVSDPYIADSTVKRLRHFFKFMENHGIECLAAVYAQLPDTVSYPEPEIMYRRAFCTWLPRIFESRFPPQGHLLLGDFLSQIDTFLRDDSFLMDSSSGAASLRSAASLPDVRQMGQPDPSFTAMSQMGSLSSQQQSYSAIPSPYLTHQQSSFEPMEGASFLESSFAPTPSEMSYFETPIPLQTDIDSATPLFDEANLANLFDGHNFSFDQYGPMQGSPSQFFEDADGILSGDF</sequence>